<gene>
    <name evidence="2" type="ORF">GC250_11690</name>
</gene>
<evidence type="ECO:0000256" key="1">
    <source>
        <dbReference type="SAM" id="Phobius"/>
    </source>
</evidence>
<dbReference type="InterPro" id="IPR009705">
    <property type="entry name" value="DUF1286"/>
</dbReference>
<keyword evidence="1" id="KW-0812">Transmembrane</keyword>
<dbReference type="AlphaFoldDB" id="A0A6A9QP30"/>
<comment type="caution">
    <text evidence="2">The sequence shown here is derived from an EMBL/GenBank/DDBJ whole genome shotgun (WGS) entry which is preliminary data.</text>
</comment>
<feature type="transmembrane region" description="Helical" evidence="1">
    <location>
        <begin position="49"/>
        <end position="68"/>
    </location>
</feature>
<dbReference type="Proteomes" id="UP000470772">
    <property type="component" value="Unassembled WGS sequence"/>
</dbReference>
<keyword evidence="3" id="KW-1185">Reference proteome</keyword>
<dbReference type="EMBL" id="WGGD01000005">
    <property type="protein sequence ID" value="MUN30070.1"/>
    <property type="molecule type" value="Genomic_DNA"/>
</dbReference>
<proteinExistence type="predicted"/>
<accession>A0A6A9QP30</accession>
<evidence type="ECO:0000313" key="3">
    <source>
        <dbReference type="Proteomes" id="UP000470772"/>
    </source>
</evidence>
<keyword evidence="1" id="KW-0472">Membrane</keyword>
<protein>
    <submittedName>
        <fullName evidence="2">DUF1286 domain-containing protein</fullName>
    </submittedName>
</protein>
<feature type="transmembrane region" description="Helical" evidence="1">
    <location>
        <begin position="24"/>
        <end position="43"/>
    </location>
</feature>
<feature type="transmembrane region" description="Helical" evidence="1">
    <location>
        <begin position="89"/>
        <end position="111"/>
    </location>
</feature>
<name>A0A6A9QP30_SULME</name>
<dbReference type="Pfam" id="PF06939">
    <property type="entry name" value="DUF1286"/>
    <property type="match status" value="1"/>
</dbReference>
<reference evidence="2 3" key="1">
    <citation type="submission" date="2019-10" db="EMBL/GenBank/DDBJ databases">
        <title>Sequencing and Assembly of Multiple Reported Metal-Biooxidizing Members of the Extremely Thermoacidophilic Archaeal Family Sulfolobaceae.</title>
        <authorList>
            <person name="Counts J.A."/>
            <person name="Kelly R.M."/>
        </authorList>
    </citation>
    <scope>NUCLEOTIDE SEQUENCE [LARGE SCALE GENOMIC DNA]</scope>
    <source>
        <strain evidence="2 3">DSM 6482</strain>
    </source>
</reference>
<keyword evidence="1" id="KW-1133">Transmembrane helix</keyword>
<organism evidence="2 3">
    <name type="scientific">Sulfuracidifex metallicus DSM 6482 = JCM 9184</name>
    <dbReference type="NCBI Taxonomy" id="523847"/>
    <lineage>
        <taxon>Archaea</taxon>
        <taxon>Thermoproteota</taxon>
        <taxon>Thermoprotei</taxon>
        <taxon>Sulfolobales</taxon>
        <taxon>Sulfolobaceae</taxon>
        <taxon>Sulfuracidifex</taxon>
    </lineage>
</organism>
<sequence length="114" mass="12951">MHLLVYRIGKYISRTPRTHTLPRSIGRGLLTSVPIIFALYFLFYSHTVLIIILDGVMVGPSNMLLDVFTERGIYHKVNGRWRRFALANFSYDNPIVNGLAILLGVIMLFAATQL</sequence>
<evidence type="ECO:0000313" key="2">
    <source>
        <dbReference type="EMBL" id="MUN30070.1"/>
    </source>
</evidence>
<dbReference type="OrthoDB" id="34167at2157"/>